<name>A0A6H2A171_9ZZZZ</name>
<reference evidence="1" key="1">
    <citation type="submission" date="2020-03" db="EMBL/GenBank/DDBJ databases">
        <title>The deep terrestrial virosphere.</title>
        <authorList>
            <person name="Holmfeldt K."/>
            <person name="Nilsson E."/>
            <person name="Simone D."/>
            <person name="Lopez-Fernandez M."/>
            <person name="Wu X."/>
            <person name="de Brujin I."/>
            <person name="Lundin D."/>
            <person name="Andersson A."/>
            <person name="Bertilsson S."/>
            <person name="Dopson M."/>
        </authorList>
    </citation>
    <scope>NUCLEOTIDE SEQUENCE</scope>
    <source>
        <strain evidence="1">TM448A03703</strain>
    </source>
</reference>
<proteinExistence type="predicted"/>
<accession>A0A6H2A171</accession>
<protein>
    <submittedName>
        <fullName evidence="1">Uncharacterized protein</fullName>
    </submittedName>
</protein>
<gene>
    <name evidence="1" type="ORF">TM448A03703_0013</name>
</gene>
<sequence length="39" mass="4427">MNKTELAILLAHLLGDARRAKLPQGYHQVKMPERGKEVN</sequence>
<evidence type="ECO:0000313" key="1">
    <source>
        <dbReference type="EMBL" id="QJA53564.1"/>
    </source>
</evidence>
<dbReference type="AlphaFoldDB" id="A0A6H2A171"/>
<dbReference type="EMBL" id="MT144431">
    <property type="protein sequence ID" value="QJA53564.1"/>
    <property type="molecule type" value="Genomic_DNA"/>
</dbReference>
<organism evidence="1">
    <name type="scientific">viral metagenome</name>
    <dbReference type="NCBI Taxonomy" id="1070528"/>
    <lineage>
        <taxon>unclassified sequences</taxon>
        <taxon>metagenomes</taxon>
        <taxon>organismal metagenomes</taxon>
    </lineage>
</organism>